<dbReference type="Gramene" id="C.cajan_23960.t">
    <property type="protein sequence ID" value="C.cajan_23960.t.cds1"/>
    <property type="gene ID" value="C.cajan_23960"/>
</dbReference>
<proteinExistence type="predicted"/>
<gene>
    <name evidence="3" type="ORF">KK1_024762</name>
</gene>
<dbReference type="EMBL" id="KQ483414">
    <property type="protein sequence ID" value="KYP53381.1"/>
    <property type="molecule type" value="Genomic_DNA"/>
</dbReference>
<evidence type="ECO:0000313" key="3">
    <source>
        <dbReference type="EMBL" id="KYP53381.1"/>
    </source>
</evidence>
<keyword evidence="4" id="KW-1185">Reference proteome</keyword>
<keyword evidence="1" id="KW-0812">Transmembrane</keyword>
<protein>
    <submittedName>
        <fullName evidence="3">Pectinesterase/pectinesterase inhibitor 28</fullName>
    </submittedName>
</protein>
<dbReference type="SUPFAM" id="SSF101148">
    <property type="entry name" value="Plant invertase/pectin methylesterase inhibitor"/>
    <property type="match status" value="1"/>
</dbReference>
<dbReference type="Proteomes" id="UP000075243">
    <property type="component" value="Unassembled WGS sequence"/>
</dbReference>
<evidence type="ECO:0000313" key="4">
    <source>
        <dbReference type="Proteomes" id="UP000075243"/>
    </source>
</evidence>
<dbReference type="STRING" id="3821.A0A151SF98"/>
<dbReference type="FunFam" id="1.20.140.40:FF:000001">
    <property type="entry name" value="Pectinesterase"/>
    <property type="match status" value="1"/>
</dbReference>
<dbReference type="Gene3D" id="1.20.140.40">
    <property type="entry name" value="Invertase/pectin methylesterase inhibitor family protein"/>
    <property type="match status" value="1"/>
</dbReference>
<dbReference type="OMA" id="VNVTKHM"/>
<keyword evidence="1" id="KW-1133">Transmembrane helix</keyword>
<reference evidence="3" key="1">
    <citation type="journal article" date="2012" name="Nat. Biotechnol.">
        <title>Draft genome sequence of pigeonpea (Cajanus cajan), an orphan legume crop of resource-poor farmers.</title>
        <authorList>
            <person name="Varshney R.K."/>
            <person name="Chen W."/>
            <person name="Li Y."/>
            <person name="Bharti A.K."/>
            <person name="Saxena R.K."/>
            <person name="Schlueter J.A."/>
            <person name="Donoghue M.T."/>
            <person name="Azam S."/>
            <person name="Fan G."/>
            <person name="Whaley A.M."/>
            <person name="Farmer A.D."/>
            <person name="Sheridan J."/>
            <person name="Iwata A."/>
            <person name="Tuteja R."/>
            <person name="Penmetsa R.V."/>
            <person name="Wu W."/>
            <person name="Upadhyaya H.D."/>
            <person name="Yang S.P."/>
            <person name="Shah T."/>
            <person name="Saxena K.B."/>
            <person name="Michael T."/>
            <person name="McCombie W.R."/>
            <person name="Yang B."/>
            <person name="Zhang G."/>
            <person name="Yang H."/>
            <person name="Wang J."/>
            <person name="Spillane C."/>
            <person name="Cook D.R."/>
            <person name="May G.D."/>
            <person name="Xu X."/>
            <person name="Jackson S.A."/>
        </authorList>
    </citation>
    <scope>NUCLEOTIDE SEQUENCE [LARGE SCALE GENOMIC DNA]</scope>
</reference>
<dbReference type="SMART" id="SM00856">
    <property type="entry name" value="PMEI"/>
    <property type="match status" value="1"/>
</dbReference>
<dbReference type="CDD" id="cd15798">
    <property type="entry name" value="PMEI-like_3"/>
    <property type="match status" value="1"/>
</dbReference>
<dbReference type="GO" id="GO:0004857">
    <property type="term" value="F:enzyme inhibitor activity"/>
    <property type="evidence" value="ECO:0007669"/>
    <property type="project" value="InterPro"/>
</dbReference>
<dbReference type="NCBIfam" id="TIGR01614">
    <property type="entry name" value="PME_inhib"/>
    <property type="match status" value="1"/>
</dbReference>
<feature type="domain" description="Pectinesterase inhibitor" evidence="2">
    <location>
        <begin position="55"/>
        <end position="207"/>
    </location>
</feature>
<keyword evidence="1" id="KW-0472">Membrane</keyword>
<evidence type="ECO:0000256" key="1">
    <source>
        <dbReference type="SAM" id="Phobius"/>
    </source>
</evidence>
<accession>A0A151SF98</accession>
<dbReference type="Pfam" id="PF04043">
    <property type="entry name" value="PMEI"/>
    <property type="match status" value="1"/>
</dbReference>
<name>A0A151SF98_CAJCA</name>
<dbReference type="AlphaFoldDB" id="A0A151SF98"/>
<dbReference type="InterPro" id="IPR006501">
    <property type="entry name" value="Pectinesterase_inhib_dom"/>
</dbReference>
<organism evidence="3 4">
    <name type="scientific">Cajanus cajan</name>
    <name type="common">Pigeon pea</name>
    <name type="synonym">Cajanus indicus</name>
    <dbReference type="NCBI Taxonomy" id="3821"/>
    <lineage>
        <taxon>Eukaryota</taxon>
        <taxon>Viridiplantae</taxon>
        <taxon>Streptophyta</taxon>
        <taxon>Embryophyta</taxon>
        <taxon>Tracheophyta</taxon>
        <taxon>Spermatophyta</taxon>
        <taxon>Magnoliopsida</taxon>
        <taxon>eudicotyledons</taxon>
        <taxon>Gunneridae</taxon>
        <taxon>Pentapetalae</taxon>
        <taxon>rosids</taxon>
        <taxon>fabids</taxon>
        <taxon>Fabales</taxon>
        <taxon>Fabaceae</taxon>
        <taxon>Papilionoideae</taxon>
        <taxon>50 kb inversion clade</taxon>
        <taxon>NPAAA clade</taxon>
        <taxon>indigoferoid/millettioid clade</taxon>
        <taxon>Phaseoleae</taxon>
        <taxon>Cajanus</taxon>
    </lineage>
</organism>
<dbReference type="InterPro" id="IPR035513">
    <property type="entry name" value="Invertase/methylesterase_inhib"/>
</dbReference>
<dbReference type="PANTHER" id="PTHR31707">
    <property type="entry name" value="PECTINESTERASE"/>
    <property type="match status" value="1"/>
</dbReference>
<sequence>MSDEIAEKAKRITIIVVSILLLVAMIIAMTAGFNVDEDNSNDDTQDNKKNITIVPTGKFVQTLYHPTNYKKECEGCFIAKVENTTDLEELVKIVFNITITKISDKLKEISLLHEVEEEPRAKIALDTCKQLMDLSIGELTRSLDEINEFDLINLKKILMNLKVWLSDAITYQDTCLHGFQNTTSEVDKKMKDLLITSIHKSNNVLAIITQLVDTIKDPNVTKLFGRRLLQEYES</sequence>
<feature type="transmembrane region" description="Helical" evidence="1">
    <location>
        <begin position="12"/>
        <end position="33"/>
    </location>
</feature>
<evidence type="ECO:0000259" key="2">
    <source>
        <dbReference type="SMART" id="SM00856"/>
    </source>
</evidence>